<dbReference type="Pfam" id="PF21299">
    <property type="entry name" value="ADAM10_Cys-rich"/>
    <property type="match status" value="1"/>
</dbReference>
<dbReference type="EC" id="3.4.24.81" evidence="2"/>
<dbReference type="EMBL" id="CP092871">
    <property type="protein sequence ID" value="UYV71774.1"/>
    <property type="molecule type" value="Genomic_DNA"/>
</dbReference>
<feature type="active site" evidence="4">
    <location>
        <position position="436"/>
    </location>
</feature>
<dbReference type="Gene3D" id="4.10.70.10">
    <property type="entry name" value="Disintegrin domain"/>
    <property type="match status" value="1"/>
</dbReference>
<keyword evidence="6" id="KW-0472">Membrane</keyword>
<feature type="binding site" evidence="4">
    <location>
        <position position="439"/>
    </location>
    <ligand>
        <name>Zn(2+)</name>
        <dbReference type="ChEBI" id="CHEBI:29105"/>
        <note>catalytic</note>
    </ligand>
</feature>
<dbReference type="Pfam" id="PF13574">
    <property type="entry name" value="Reprolysin_2"/>
    <property type="match status" value="1"/>
</dbReference>
<dbReference type="InterPro" id="IPR051489">
    <property type="entry name" value="ADAM_Metalloproteinase"/>
</dbReference>
<feature type="signal peptide" evidence="7">
    <location>
        <begin position="1"/>
        <end position="20"/>
    </location>
</feature>
<feature type="binding site" evidence="4">
    <location>
        <position position="435"/>
    </location>
    <ligand>
        <name>Zn(2+)</name>
        <dbReference type="ChEBI" id="CHEBI:29105"/>
        <note>catalytic</note>
    </ligand>
</feature>
<keyword evidence="6" id="KW-0812">Transmembrane</keyword>
<dbReference type="Proteomes" id="UP001235939">
    <property type="component" value="Chromosome 09"/>
</dbReference>
<evidence type="ECO:0000259" key="8">
    <source>
        <dbReference type="PROSITE" id="PS50214"/>
    </source>
</evidence>
<dbReference type="InterPro" id="IPR001762">
    <property type="entry name" value="Disintegrin_dom"/>
</dbReference>
<feature type="binding site" evidence="4">
    <location>
        <position position="445"/>
    </location>
    <ligand>
        <name>Zn(2+)</name>
        <dbReference type="ChEBI" id="CHEBI:29105"/>
        <note>catalytic</note>
    </ligand>
</feature>
<proteinExistence type="predicted"/>
<organism evidence="10 11">
    <name type="scientific">Cordylochernes scorpioides</name>
    <dbReference type="NCBI Taxonomy" id="51811"/>
    <lineage>
        <taxon>Eukaryota</taxon>
        <taxon>Metazoa</taxon>
        <taxon>Ecdysozoa</taxon>
        <taxon>Arthropoda</taxon>
        <taxon>Chelicerata</taxon>
        <taxon>Arachnida</taxon>
        <taxon>Pseudoscorpiones</taxon>
        <taxon>Cheliferoidea</taxon>
        <taxon>Chernetidae</taxon>
        <taxon>Cordylochernes</taxon>
    </lineage>
</organism>
<keyword evidence="3" id="KW-0165">Cleavage on pair of basic residues</keyword>
<feature type="domain" description="Peptidase M12B" evidence="9">
    <location>
        <begin position="253"/>
        <end position="490"/>
    </location>
</feature>
<dbReference type="InterPro" id="IPR049038">
    <property type="entry name" value="ADAM10_Cys-rich"/>
</dbReference>
<dbReference type="InterPro" id="IPR036436">
    <property type="entry name" value="Disintegrin_dom_sf"/>
</dbReference>
<evidence type="ECO:0000256" key="3">
    <source>
        <dbReference type="ARBA" id="ARBA00022685"/>
    </source>
</evidence>
<feature type="region of interest" description="Disordered" evidence="5">
    <location>
        <begin position="763"/>
        <end position="857"/>
    </location>
</feature>
<dbReference type="SUPFAM" id="SSF55486">
    <property type="entry name" value="Metalloproteases ('zincins'), catalytic domain"/>
    <property type="match status" value="1"/>
</dbReference>
<feature type="chain" id="PRO_5046172487" description="ADAM10 endopeptidase" evidence="7">
    <location>
        <begin position="21"/>
        <end position="857"/>
    </location>
</feature>
<sequence>MLYWKIIFAIFLTSLPNGKSGRVLNEYITHYETLNYDSSEIHRHHLRAKRSVEDPFIHIKFHAHGRHFHLRLKRDTSAFTKDVVVETPDGVMSHPDTLSHIVGGHIWGEPETHVYGSVREGVFEGKIHTAQGPTYYVEKAHKYFPSMSNGTKFHSVIYSSEDVVDAYADKRSAPILGGCGATADVMAWMNQVSNSALPNQEEEEEDEEFINQEEPLTREEKLRRFERRSVQERWFPLRRRQQQAHTEVSLEKRACNLFIQTDTFLWEHVRSYSKSDVGTQEELTSLISQHVKAVNHIYENTDFNGFRGIKFVVQRIKINDSRSCEGTANRWTNPFCSPNIDVSNFLNLNSQTNHNDFCLAYVFTYRDFSGGTLGLAWVASATGASGGICEKYKSYTENIQGRQVQTKRSLNTGVITFVNYNSRVPPKVSELTLAHEIGHNCGSPHDFPLKCRPGGSTGNYIMYASATSGDRQNNNKFSSCSVSNISAVLQVIFHGEGKENCFRKDDGAFCGNKIVEAGEECDCGYDDRECTEVCCYPKESKFEVDFASKSCKLRQGKQCSPSQGPCCSDNCHFVLNGQLCREESECNYESFCDSTGIRAECPPPRPKPNRTECNKGTQVCWAGQCIGSICQKYGLEECFFTGQHHADVPPEKMCEVACQEPNKPETCRSTYDIRDMQDIRGIKLQPGSPCNDFKGYCDVFQKCRLVDAEGPLARLKNLLFTKHTLMTVKQWVTTYWWAVMLMLVALAIVMAGFIKCCAVHTPSSNPRKAPALRITDTLRHPASTLRRKRHRVPPSSSPNPPPPSGPPPPYPGGPSAPPIDLAGPSRGYGEGRGHYNRGKERPRQHEMWGGASVPLRT</sequence>
<keyword evidence="7" id="KW-0732">Signal</keyword>
<reference evidence="10 11" key="1">
    <citation type="submission" date="2022-01" db="EMBL/GenBank/DDBJ databases">
        <title>A chromosomal length assembly of Cordylochernes scorpioides.</title>
        <authorList>
            <person name="Zeh D."/>
            <person name="Zeh J."/>
        </authorList>
    </citation>
    <scope>NUCLEOTIDE SEQUENCE [LARGE SCALE GENOMIC DNA]</scope>
    <source>
        <strain evidence="10">IN4F17</strain>
        <tissue evidence="10">Whole Body</tissue>
    </source>
</reference>
<feature type="domain" description="Disintegrin" evidence="8">
    <location>
        <begin position="507"/>
        <end position="609"/>
    </location>
</feature>
<evidence type="ECO:0000313" key="10">
    <source>
        <dbReference type="EMBL" id="UYV71774.1"/>
    </source>
</evidence>
<evidence type="ECO:0000259" key="9">
    <source>
        <dbReference type="PROSITE" id="PS50215"/>
    </source>
</evidence>
<dbReference type="PROSITE" id="PS50214">
    <property type="entry name" value="DISINTEGRIN_2"/>
    <property type="match status" value="1"/>
</dbReference>
<comment type="caution">
    <text evidence="4">Lacks conserved residue(s) required for the propagation of feature annotation.</text>
</comment>
<dbReference type="InterPro" id="IPR024079">
    <property type="entry name" value="MetalloPept_cat_dom_sf"/>
</dbReference>
<feature type="compositionally biased region" description="Pro residues" evidence="5">
    <location>
        <begin position="795"/>
        <end position="817"/>
    </location>
</feature>
<evidence type="ECO:0000313" key="11">
    <source>
        <dbReference type="Proteomes" id="UP001235939"/>
    </source>
</evidence>
<feature type="transmembrane region" description="Helical" evidence="6">
    <location>
        <begin position="735"/>
        <end position="758"/>
    </location>
</feature>
<dbReference type="PROSITE" id="PS50215">
    <property type="entry name" value="ADAM_MEPRO"/>
    <property type="match status" value="1"/>
</dbReference>
<evidence type="ECO:0000256" key="5">
    <source>
        <dbReference type="SAM" id="MobiDB-lite"/>
    </source>
</evidence>
<dbReference type="InterPro" id="IPR001590">
    <property type="entry name" value="Peptidase_M12B"/>
</dbReference>
<evidence type="ECO:0000256" key="4">
    <source>
        <dbReference type="PROSITE-ProRule" id="PRU00276"/>
    </source>
</evidence>
<name>A0ABY6KSE8_9ARAC</name>
<keyword evidence="6" id="KW-1133">Transmembrane helix</keyword>
<dbReference type="Pfam" id="PF00200">
    <property type="entry name" value="Disintegrin"/>
    <property type="match status" value="1"/>
</dbReference>
<evidence type="ECO:0000256" key="2">
    <source>
        <dbReference type="ARBA" id="ARBA00012332"/>
    </source>
</evidence>
<keyword evidence="4" id="KW-0479">Metal-binding</keyword>
<gene>
    <name evidence="10" type="ORF">LAZ67_9000330</name>
</gene>
<dbReference type="SMART" id="SM00050">
    <property type="entry name" value="DISIN"/>
    <property type="match status" value="1"/>
</dbReference>
<evidence type="ECO:0000256" key="1">
    <source>
        <dbReference type="ARBA" id="ARBA00001809"/>
    </source>
</evidence>
<evidence type="ECO:0000256" key="6">
    <source>
        <dbReference type="SAM" id="Phobius"/>
    </source>
</evidence>
<feature type="compositionally biased region" description="Basic and acidic residues" evidence="5">
    <location>
        <begin position="829"/>
        <end position="846"/>
    </location>
</feature>
<dbReference type="SUPFAM" id="SSF57552">
    <property type="entry name" value="Blood coagulation inhibitor (disintegrin)"/>
    <property type="match status" value="1"/>
</dbReference>
<evidence type="ECO:0000256" key="7">
    <source>
        <dbReference type="SAM" id="SignalP"/>
    </source>
</evidence>
<dbReference type="Gene3D" id="3.40.390.10">
    <property type="entry name" value="Collagenase (Catalytic Domain)"/>
    <property type="match status" value="1"/>
</dbReference>
<keyword evidence="4" id="KW-0862">Zinc</keyword>
<comment type="catalytic activity">
    <reaction evidence="1">
        <text>Endopeptidase of broad specificity.</text>
        <dbReference type="EC" id="3.4.24.81"/>
    </reaction>
</comment>
<keyword evidence="11" id="KW-1185">Reference proteome</keyword>
<dbReference type="PANTHER" id="PTHR45702">
    <property type="entry name" value="ADAM10/ADAM17 METALLOPEPTIDASE FAMILY MEMBER"/>
    <property type="match status" value="1"/>
</dbReference>
<protein>
    <recommendedName>
        <fullName evidence="2">ADAM10 endopeptidase</fullName>
        <ecNumber evidence="2">3.4.24.81</ecNumber>
    </recommendedName>
</protein>
<dbReference type="PANTHER" id="PTHR45702:SF2">
    <property type="entry name" value="KUZBANIAN, ISOFORM A"/>
    <property type="match status" value="1"/>
</dbReference>
<accession>A0ABY6KSE8</accession>